<feature type="transmembrane region" description="Helical" evidence="5">
    <location>
        <begin position="217"/>
        <end position="250"/>
    </location>
</feature>
<feature type="transmembrane region" description="Helical" evidence="5">
    <location>
        <begin position="379"/>
        <end position="400"/>
    </location>
</feature>
<feature type="transmembrane region" description="Helical" evidence="5">
    <location>
        <begin position="43"/>
        <end position="62"/>
    </location>
</feature>
<dbReference type="EMBL" id="PEXU01000056">
    <property type="protein sequence ID" value="PIS42138.1"/>
    <property type="molecule type" value="Genomic_DNA"/>
</dbReference>
<dbReference type="Proteomes" id="UP000231542">
    <property type="component" value="Unassembled WGS sequence"/>
</dbReference>
<evidence type="ECO:0000256" key="1">
    <source>
        <dbReference type="ARBA" id="ARBA00004141"/>
    </source>
</evidence>
<name>A0A2H0YUG3_9BACT</name>
<accession>A0A2H0YUG3</accession>
<feature type="transmembrane region" description="Helical" evidence="5">
    <location>
        <begin position="256"/>
        <end position="272"/>
    </location>
</feature>
<dbReference type="InterPro" id="IPR007016">
    <property type="entry name" value="O-antigen_ligase-rel_domated"/>
</dbReference>
<feature type="transmembrane region" description="Helical" evidence="5">
    <location>
        <begin position="338"/>
        <end position="359"/>
    </location>
</feature>
<feature type="transmembrane region" description="Helical" evidence="5">
    <location>
        <begin position="409"/>
        <end position="426"/>
    </location>
</feature>
<proteinExistence type="predicted"/>
<dbReference type="Pfam" id="PF04932">
    <property type="entry name" value="Wzy_C"/>
    <property type="match status" value="1"/>
</dbReference>
<reference evidence="7 8" key="1">
    <citation type="submission" date="2017-09" db="EMBL/GenBank/DDBJ databases">
        <title>Depth-based differentiation of microbial function through sediment-hosted aquifers and enrichment of novel symbionts in the deep terrestrial subsurface.</title>
        <authorList>
            <person name="Probst A.J."/>
            <person name="Ladd B."/>
            <person name="Jarett J.K."/>
            <person name="Geller-Mcgrath D.E."/>
            <person name="Sieber C.M."/>
            <person name="Emerson J.B."/>
            <person name="Anantharaman K."/>
            <person name="Thomas B.C."/>
            <person name="Malmstrom R."/>
            <person name="Stieglmeier M."/>
            <person name="Klingl A."/>
            <person name="Woyke T."/>
            <person name="Ryan C.M."/>
            <person name="Banfield J.F."/>
        </authorList>
    </citation>
    <scope>NUCLEOTIDE SEQUENCE [LARGE SCALE GENOMIC DNA]</scope>
    <source>
        <strain evidence="7">CG08_land_8_20_14_0_20_40_16</strain>
    </source>
</reference>
<feature type="domain" description="O-antigen ligase-related" evidence="6">
    <location>
        <begin position="220"/>
        <end position="355"/>
    </location>
</feature>
<feature type="transmembrane region" description="Helical" evidence="5">
    <location>
        <begin position="101"/>
        <end position="120"/>
    </location>
</feature>
<comment type="caution">
    <text evidence="7">The sequence shown here is derived from an EMBL/GenBank/DDBJ whole genome shotgun (WGS) entry which is preliminary data.</text>
</comment>
<evidence type="ECO:0000256" key="4">
    <source>
        <dbReference type="ARBA" id="ARBA00023136"/>
    </source>
</evidence>
<sequence>METILLIIFSIFFFWLVWKRTDLGIAVIIILLPSYLVRFEILGIPATLLELMILLLFLAWLTKKQFFLKAEKTVFSQFWWLTLLFLLSAVLAIFISPDLRAALGIFKAYFLEPLLFFLVLINTIRSSQQTKLILGAIGISALFVSIIALWQYLNLLPSYEPWISEFPKRVSSIFEYPNAVGLFLAPIAVLFLGILLLAHPVDNFKNKKLKSKTRHFILGVIIFSLLAIIFSFSRGAILGILAGVIFFSFFSRYKKWIWAILALGIALALIIPQSRTLIYEIVTFQDVSSDVRTVLWQGTWNLLKDRPLQGAGLAGFPTIYDQYRLIKHTELLLYPHNIIFNFWTELGLAGLIIFIWLIVKFFSQGIKFKKVRLTLNSSFSFSLPLVLLGTMIAVLVYGLVDVPYFKNDLSVFFWLLIGLLVVVERIRKSEVLTIELAKEEKETEKKVDK</sequence>
<keyword evidence="2 5" id="KW-0812">Transmembrane</keyword>
<comment type="subcellular location">
    <subcellularLocation>
        <location evidence="1">Membrane</location>
        <topology evidence="1">Multi-pass membrane protein</topology>
    </subcellularLocation>
</comment>
<dbReference type="InterPro" id="IPR051533">
    <property type="entry name" value="WaaL-like"/>
</dbReference>
<evidence type="ECO:0000313" key="7">
    <source>
        <dbReference type="EMBL" id="PIS42138.1"/>
    </source>
</evidence>
<organism evidence="7 8">
    <name type="scientific">Candidatus Kerfeldbacteria bacterium CG08_land_8_20_14_0_20_40_16</name>
    <dbReference type="NCBI Taxonomy" id="2014244"/>
    <lineage>
        <taxon>Bacteria</taxon>
        <taxon>Candidatus Kerfeldiibacteriota</taxon>
    </lineage>
</organism>
<feature type="transmembrane region" description="Helical" evidence="5">
    <location>
        <begin position="173"/>
        <end position="197"/>
    </location>
</feature>
<feature type="transmembrane region" description="Helical" evidence="5">
    <location>
        <begin position="74"/>
        <end position="95"/>
    </location>
</feature>
<feature type="transmembrane region" description="Helical" evidence="5">
    <location>
        <begin position="132"/>
        <end position="153"/>
    </location>
</feature>
<protein>
    <recommendedName>
        <fullName evidence="6">O-antigen ligase-related domain-containing protein</fullName>
    </recommendedName>
</protein>
<evidence type="ECO:0000313" key="8">
    <source>
        <dbReference type="Proteomes" id="UP000231542"/>
    </source>
</evidence>
<evidence type="ECO:0000256" key="2">
    <source>
        <dbReference type="ARBA" id="ARBA00022692"/>
    </source>
</evidence>
<gene>
    <name evidence="7" type="ORF">COT24_04960</name>
</gene>
<keyword evidence="3 5" id="KW-1133">Transmembrane helix</keyword>
<keyword evidence="4 5" id="KW-0472">Membrane</keyword>
<evidence type="ECO:0000256" key="3">
    <source>
        <dbReference type="ARBA" id="ARBA00022989"/>
    </source>
</evidence>
<dbReference type="AlphaFoldDB" id="A0A2H0YUG3"/>
<evidence type="ECO:0000256" key="5">
    <source>
        <dbReference type="SAM" id="Phobius"/>
    </source>
</evidence>
<dbReference type="PANTHER" id="PTHR37422">
    <property type="entry name" value="TEICHURONIC ACID BIOSYNTHESIS PROTEIN TUAE"/>
    <property type="match status" value="1"/>
</dbReference>
<dbReference type="PANTHER" id="PTHR37422:SF13">
    <property type="entry name" value="LIPOPOLYSACCHARIDE BIOSYNTHESIS PROTEIN PA4999-RELATED"/>
    <property type="match status" value="1"/>
</dbReference>
<evidence type="ECO:0000259" key="6">
    <source>
        <dbReference type="Pfam" id="PF04932"/>
    </source>
</evidence>
<dbReference type="GO" id="GO:0016020">
    <property type="term" value="C:membrane"/>
    <property type="evidence" value="ECO:0007669"/>
    <property type="project" value="UniProtKB-SubCell"/>
</dbReference>